<dbReference type="SMART" id="SM00054">
    <property type="entry name" value="EFh"/>
    <property type="match status" value="4"/>
</dbReference>
<accession>A0AAD4XRA4</accession>
<dbReference type="SUPFAM" id="SSF47473">
    <property type="entry name" value="EF-hand"/>
    <property type="match status" value="1"/>
</dbReference>
<evidence type="ECO:0000313" key="12">
    <source>
        <dbReference type="EMBL" id="KAI3945898.1"/>
    </source>
</evidence>
<keyword evidence="7" id="KW-0406">Ion transport</keyword>
<evidence type="ECO:0000256" key="10">
    <source>
        <dbReference type="SAM" id="SignalP"/>
    </source>
</evidence>
<evidence type="ECO:0000256" key="4">
    <source>
        <dbReference type="ARBA" id="ARBA00022692"/>
    </source>
</evidence>
<dbReference type="InterPro" id="IPR018247">
    <property type="entry name" value="EF_Hand_1_Ca_BS"/>
</dbReference>
<dbReference type="InterPro" id="IPR002048">
    <property type="entry name" value="EF_hand_dom"/>
</dbReference>
<dbReference type="GO" id="GO:0016020">
    <property type="term" value="C:membrane"/>
    <property type="evidence" value="ECO:0007669"/>
    <property type="project" value="InterPro"/>
</dbReference>
<dbReference type="Proteomes" id="UP001202328">
    <property type="component" value="Unassembled WGS sequence"/>
</dbReference>
<dbReference type="Pfam" id="PF01699">
    <property type="entry name" value="Na_Ca_ex"/>
    <property type="match status" value="1"/>
</dbReference>
<keyword evidence="3" id="KW-0050">Antiport</keyword>
<evidence type="ECO:0000256" key="1">
    <source>
        <dbReference type="ARBA" id="ARBA00004127"/>
    </source>
</evidence>
<keyword evidence="8 9" id="KW-0472">Membrane</keyword>
<feature type="domain" description="EF-hand" evidence="11">
    <location>
        <begin position="495"/>
        <end position="530"/>
    </location>
</feature>
<keyword evidence="5" id="KW-0106">Calcium</keyword>
<dbReference type="GO" id="GO:0015369">
    <property type="term" value="F:calcium:proton antiporter activity"/>
    <property type="evidence" value="ECO:0007669"/>
    <property type="project" value="TreeGrafter"/>
</dbReference>
<dbReference type="Gene3D" id="1.10.238.10">
    <property type="entry name" value="EF-hand"/>
    <property type="match status" value="2"/>
</dbReference>
<feature type="transmembrane region" description="Helical" evidence="9">
    <location>
        <begin position="692"/>
        <end position="714"/>
    </location>
</feature>
<dbReference type="GO" id="GO:0005509">
    <property type="term" value="F:calcium ion binding"/>
    <property type="evidence" value="ECO:0007669"/>
    <property type="project" value="InterPro"/>
</dbReference>
<dbReference type="CDD" id="cd00051">
    <property type="entry name" value="EFh"/>
    <property type="match status" value="1"/>
</dbReference>
<gene>
    <name evidence="12" type="ORF">MKW98_007247</name>
</gene>
<comment type="subcellular location">
    <subcellularLocation>
        <location evidence="1">Endomembrane system</location>
        <topology evidence="1">Multi-pass membrane protein</topology>
    </subcellularLocation>
</comment>
<feature type="transmembrane region" description="Helical" evidence="9">
    <location>
        <begin position="568"/>
        <end position="587"/>
    </location>
</feature>
<evidence type="ECO:0000256" key="9">
    <source>
        <dbReference type="SAM" id="Phobius"/>
    </source>
</evidence>
<feature type="domain" description="EF-hand" evidence="11">
    <location>
        <begin position="455"/>
        <end position="490"/>
    </location>
</feature>
<reference evidence="12" key="1">
    <citation type="submission" date="2022-04" db="EMBL/GenBank/DDBJ databases">
        <title>A functionally conserved STORR gene fusion in Papaver species that diverged 16.8 million years ago.</title>
        <authorList>
            <person name="Catania T."/>
        </authorList>
    </citation>
    <scope>NUCLEOTIDE SEQUENCE</scope>
    <source>
        <strain evidence="12">S-188037</strain>
    </source>
</reference>
<feature type="domain" description="EF-hand" evidence="11">
    <location>
        <begin position="318"/>
        <end position="353"/>
    </location>
</feature>
<dbReference type="EMBL" id="JAJJMB010003724">
    <property type="protein sequence ID" value="KAI3945898.1"/>
    <property type="molecule type" value="Genomic_DNA"/>
</dbReference>
<evidence type="ECO:0000256" key="7">
    <source>
        <dbReference type="ARBA" id="ARBA00023065"/>
    </source>
</evidence>
<evidence type="ECO:0000256" key="2">
    <source>
        <dbReference type="ARBA" id="ARBA00022448"/>
    </source>
</evidence>
<evidence type="ECO:0000256" key="6">
    <source>
        <dbReference type="ARBA" id="ARBA00022989"/>
    </source>
</evidence>
<evidence type="ECO:0000259" key="11">
    <source>
        <dbReference type="PROSITE" id="PS50222"/>
    </source>
</evidence>
<dbReference type="PANTHER" id="PTHR31503:SF79">
    <property type="entry name" value="CALCIUM-BINDING EF-HAND PROTEIN"/>
    <property type="match status" value="1"/>
</dbReference>
<feature type="transmembrane region" description="Helical" evidence="9">
    <location>
        <begin position="640"/>
        <end position="660"/>
    </location>
</feature>
<protein>
    <recommendedName>
        <fullName evidence="11">EF-hand domain-containing protein</fullName>
    </recommendedName>
</protein>
<keyword evidence="13" id="KW-1185">Reference proteome</keyword>
<sequence>MSKAIFYGFVCFFMLHVVECRGRSYLQYDDLVSDGMNSYHDVYESDTTYIQQLEQVETTKTTVTTMTNSTEEFCEHMYGFLPCSSNLLGHLFQIVVYEYLLFLGERYVTEGSELVFQILPGIFGASVFEILGAFPEAMILIVSGLSKSKEIAEEKVLTGVGLLAGSTVLLLTLVWGTCVIVGKNEILPGDSLSILNRKRAAKRPLFSKIRSYITGYGITTDQETSYTSRIMILSIVPFILIQIPELIIKLSYVRKIITVVTLVVSIALLLLYFLYQVFQPWIHDRRLEYMKLEHLMARFLKHVEKQAAGKLLAEDGTPNLPIIEGLFDKVDVDDNDNISPEEFKELIREIKSDTKNMDQNDIIDEVVKEFDADADRMISKDEFVKGFAKWLVKTKSNISSRRGEGSYSKKYIENLYQERMLEYAKSKLLMQGILRQFENDDAVVENSLRIEVGTPNISFITRLFGRFDIDKDNLISHQELRTLIEGIKFGKIELDMDDAVEELMNELDTNGDHMIDKEEFISGFTKFVEANHPTTGFPDTPHVKTPREKVKEVEEGAIENKMKAGCKAGLLLVLGISVLSLLAEPLIEVVQDFSNSVNLPSFFVSFVLLPVATNSRRAVSAIVSASRKNPRTTSLTFSEIYGSVFMNNVLGLIALLSLVYARDLEWNFSAEVLIILVICLIMGLISSFRTKFPIWISLIAYLLYPLSLLMVYILNSVLKWH</sequence>
<feature type="transmembrane region" description="Helical" evidence="9">
    <location>
        <begin position="162"/>
        <end position="182"/>
    </location>
</feature>
<evidence type="ECO:0000256" key="5">
    <source>
        <dbReference type="ARBA" id="ARBA00022837"/>
    </source>
</evidence>
<organism evidence="12 13">
    <name type="scientific">Papaver atlanticum</name>
    <dbReference type="NCBI Taxonomy" id="357466"/>
    <lineage>
        <taxon>Eukaryota</taxon>
        <taxon>Viridiplantae</taxon>
        <taxon>Streptophyta</taxon>
        <taxon>Embryophyta</taxon>
        <taxon>Tracheophyta</taxon>
        <taxon>Spermatophyta</taxon>
        <taxon>Magnoliopsida</taxon>
        <taxon>Ranunculales</taxon>
        <taxon>Papaveraceae</taxon>
        <taxon>Papaveroideae</taxon>
        <taxon>Papaver</taxon>
    </lineage>
</organism>
<dbReference type="InterPro" id="IPR004837">
    <property type="entry name" value="NaCa_Exmemb"/>
</dbReference>
<keyword evidence="2" id="KW-0813">Transport</keyword>
<evidence type="ECO:0000256" key="3">
    <source>
        <dbReference type="ARBA" id="ARBA00022449"/>
    </source>
</evidence>
<evidence type="ECO:0000313" key="13">
    <source>
        <dbReference type="Proteomes" id="UP001202328"/>
    </source>
</evidence>
<feature type="chain" id="PRO_5042289359" description="EF-hand domain-containing protein" evidence="10">
    <location>
        <begin position="21"/>
        <end position="721"/>
    </location>
</feature>
<feature type="transmembrane region" description="Helical" evidence="9">
    <location>
        <begin position="256"/>
        <end position="275"/>
    </location>
</feature>
<dbReference type="InterPro" id="IPR011992">
    <property type="entry name" value="EF-hand-dom_pair"/>
</dbReference>
<proteinExistence type="predicted"/>
<dbReference type="GO" id="GO:0006874">
    <property type="term" value="P:intracellular calcium ion homeostasis"/>
    <property type="evidence" value="ECO:0007669"/>
    <property type="project" value="TreeGrafter"/>
</dbReference>
<keyword evidence="6 9" id="KW-1133">Transmembrane helix</keyword>
<comment type="caution">
    <text evidence="12">The sequence shown here is derived from an EMBL/GenBank/DDBJ whole genome shotgun (WGS) entry which is preliminary data.</text>
</comment>
<dbReference type="Pfam" id="PF13499">
    <property type="entry name" value="EF-hand_7"/>
    <property type="match status" value="2"/>
</dbReference>
<feature type="domain" description="EF-hand" evidence="11">
    <location>
        <begin position="358"/>
        <end position="393"/>
    </location>
</feature>
<dbReference type="PROSITE" id="PS50222">
    <property type="entry name" value="EF_HAND_2"/>
    <property type="match status" value="4"/>
</dbReference>
<keyword evidence="4 9" id="KW-0812">Transmembrane</keyword>
<keyword evidence="10" id="KW-0732">Signal</keyword>
<feature type="transmembrane region" description="Helical" evidence="9">
    <location>
        <begin position="116"/>
        <end position="142"/>
    </location>
</feature>
<feature type="transmembrane region" description="Helical" evidence="9">
    <location>
        <begin position="666"/>
        <end position="685"/>
    </location>
</feature>
<dbReference type="PANTHER" id="PTHR31503">
    <property type="entry name" value="VACUOLAR CALCIUM ION TRANSPORTER"/>
    <property type="match status" value="1"/>
</dbReference>
<dbReference type="GO" id="GO:0012505">
    <property type="term" value="C:endomembrane system"/>
    <property type="evidence" value="ECO:0007669"/>
    <property type="project" value="UniProtKB-SubCell"/>
</dbReference>
<dbReference type="AlphaFoldDB" id="A0AAD4XRA4"/>
<dbReference type="PROSITE" id="PS00018">
    <property type="entry name" value="EF_HAND_1"/>
    <property type="match status" value="4"/>
</dbReference>
<evidence type="ECO:0000256" key="8">
    <source>
        <dbReference type="ARBA" id="ARBA00023136"/>
    </source>
</evidence>
<feature type="signal peptide" evidence="10">
    <location>
        <begin position="1"/>
        <end position="20"/>
    </location>
</feature>
<name>A0AAD4XRA4_9MAGN</name>
<dbReference type="InterPro" id="IPR004713">
    <property type="entry name" value="CaH_exchang"/>
</dbReference>